<dbReference type="RefSeq" id="WP_173084418.1">
    <property type="nucleotide sequence ID" value="NZ_BLTE01000009.1"/>
</dbReference>
<protein>
    <recommendedName>
        <fullName evidence="3">Peroxiredoxin</fullName>
    </recommendedName>
</protein>
<reference evidence="1 2" key="2">
    <citation type="submission" date="2020-05" db="EMBL/GenBank/DDBJ databases">
        <title>Draft genome sequence of Desulfovibrio sp. strainFSS-1.</title>
        <authorList>
            <person name="Shimoshige H."/>
            <person name="Kobayashi H."/>
            <person name="Maekawa T."/>
        </authorList>
    </citation>
    <scope>NUCLEOTIDE SEQUENCE [LARGE SCALE GENOMIC DNA]</scope>
    <source>
        <strain evidence="1 2">SIID29052-01</strain>
    </source>
</reference>
<comment type="caution">
    <text evidence="1">The sequence shown here is derived from an EMBL/GenBank/DDBJ whole genome shotgun (WGS) entry which is preliminary data.</text>
</comment>
<reference evidence="1 2" key="1">
    <citation type="submission" date="2020-04" db="EMBL/GenBank/DDBJ databases">
        <authorList>
            <consortium name="Desulfovibrio sp. FSS-1 genome sequencing consortium"/>
            <person name="Shimoshige H."/>
            <person name="Kobayashi H."/>
            <person name="Maekawa T."/>
        </authorList>
    </citation>
    <scope>NUCLEOTIDE SEQUENCE [LARGE SCALE GENOMIC DNA]</scope>
    <source>
        <strain evidence="1 2">SIID29052-01</strain>
    </source>
</reference>
<dbReference type="AlphaFoldDB" id="A0A6V8LPA4"/>
<dbReference type="Pfam" id="PF02635">
    <property type="entry name" value="DsrE"/>
    <property type="match status" value="1"/>
</dbReference>
<proteinExistence type="predicted"/>
<gene>
    <name evidence="1" type="ORF">NNJEOMEG_02236</name>
</gene>
<dbReference type="InterPro" id="IPR003787">
    <property type="entry name" value="Sulphur_relay_DsrE/F-like"/>
</dbReference>
<dbReference type="PANTHER" id="PTHR34874:SF1">
    <property type="entry name" value="PROTEIN YCHN"/>
    <property type="match status" value="1"/>
</dbReference>
<dbReference type="Gene3D" id="3.40.1260.10">
    <property type="entry name" value="DsrEFH-like"/>
    <property type="match status" value="1"/>
</dbReference>
<dbReference type="PANTHER" id="PTHR34874">
    <property type="entry name" value="PROTEIN YCHN"/>
    <property type="match status" value="1"/>
</dbReference>
<evidence type="ECO:0000313" key="2">
    <source>
        <dbReference type="Proteomes" id="UP000494245"/>
    </source>
</evidence>
<evidence type="ECO:0000313" key="1">
    <source>
        <dbReference type="EMBL" id="GFK94392.1"/>
    </source>
</evidence>
<name>A0A6V8LPA4_9BACT</name>
<dbReference type="GO" id="GO:0005829">
    <property type="term" value="C:cytosol"/>
    <property type="evidence" value="ECO:0007669"/>
    <property type="project" value="TreeGrafter"/>
</dbReference>
<dbReference type="SUPFAM" id="SSF75169">
    <property type="entry name" value="DsrEFH-like"/>
    <property type="match status" value="1"/>
</dbReference>
<sequence>MSKFLFVLSRGPEDVTRSVRAFFLAKVAANKGHEVTVFLLDEAVYWTNLGMAEKVRIPTGDALIDQIKELRAKNVRFLVCKPCADVRLIHEDDLPAGFEISTAAVLIDMADEAKVFSF</sequence>
<accession>A0A6V8LPA4</accession>
<organism evidence="1 2">
    <name type="scientific">Fundidesulfovibrio magnetotacticus</name>
    <dbReference type="NCBI Taxonomy" id="2730080"/>
    <lineage>
        <taxon>Bacteria</taxon>
        <taxon>Pseudomonadati</taxon>
        <taxon>Thermodesulfobacteriota</taxon>
        <taxon>Desulfovibrionia</taxon>
        <taxon>Desulfovibrionales</taxon>
        <taxon>Desulfovibrionaceae</taxon>
        <taxon>Fundidesulfovibrio</taxon>
    </lineage>
</organism>
<dbReference type="EMBL" id="BLTE01000009">
    <property type="protein sequence ID" value="GFK94392.1"/>
    <property type="molecule type" value="Genomic_DNA"/>
</dbReference>
<evidence type="ECO:0008006" key="3">
    <source>
        <dbReference type="Google" id="ProtNLM"/>
    </source>
</evidence>
<keyword evidence="2" id="KW-1185">Reference proteome</keyword>
<dbReference type="InterPro" id="IPR027396">
    <property type="entry name" value="DsrEFH-like"/>
</dbReference>
<dbReference type="Proteomes" id="UP000494245">
    <property type="component" value="Unassembled WGS sequence"/>
</dbReference>